<evidence type="ECO:0000256" key="3">
    <source>
        <dbReference type="ARBA" id="ARBA00022946"/>
    </source>
</evidence>
<dbReference type="InterPro" id="IPR005996">
    <property type="entry name" value="Ribosomal_uL30_bac-type"/>
</dbReference>
<reference evidence="10 11" key="1">
    <citation type="submission" date="2015-07" db="EMBL/GenBank/DDBJ databases">
        <title>The genome of Melipona quadrifasciata.</title>
        <authorList>
            <person name="Pan H."/>
            <person name="Kapheim K."/>
        </authorList>
    </citation>
    <scope>NUCLEOTIDE SEQUENCE [LARGE SCALE GENOMIC DNA]</scope>
    <source>
        <strain evidence="10">0111107301</strain>
        <tissue evidence="10">Whole body</tissue>
    </source>
</reference>
<sequence length="345" mass="40450">MASKTRRGSNWAKREYQTALKRLMQDKCIYFDQLSTFSKRNKTLEEFGKVAGGENRQIDDFKFVRLLSLSAVAFDSGFLNNDKSIEHRGFHFNQRALEDAVFRRLKNTDGEGVNWLKICWMQFLKTGPCKINRRENYLLKFEGPEPLFSTHTLTIREHTDFNEIWHYKFGASVIQSELMDRERSTIGNLVLMPIVAYIAQLHIHACSMIASVVHRKIDHVDPPIVPSKVLMVIRVKPWKGNPYWEKNILSHLGFEERKNEPVFLKNIPEICAMLWRVKHLVKIIPLTVDDFTTYYIHENGTIHDTGKLDPARYQATMEAKNNTKKMNHYTIREQLRLRWLKGNLI</sequence>
<dbReference type="EMBL" id="KQ435840">
    <property type="protein sequence ID" value="KOX71465.1"/>
    <property type="molecule type" value="Genomic_DNA"/>
</dbReference>
<evidence type="ECO:0000313" key="11">
    <source>
        <dbReference type="Proteomes" id="UP000053105"/>
    </source>
</evidence>
<evidence type="ECO:0000256" key="2">
    <source>
        <dbReference type="ARBA" id="ARBA00007594"/>
    </source>
</evidence>
<feature type="domain" description="Large ribosomal subunit protein uL30-like ferredoxin-like fold" evidence="9">
    <location>
        <begin position="231"/>
        <end position="281"/>
    </location>
</feature>
<evidence type="ECO:0000256" key="6">
    <source>
        <dbReference type="ARBA" id="ARBA00023274"/>
    </source>
</evidence>
<keyword evidence="11" id="KW-1185">Reference proteome</keyword>
<dbReference type="Gene3D" id="3.30.1390.20">
    <property type="entry name" value="Ribosomal protein L30, ferredoxin-like fold domain"/>
    <property type="match status" value="1"/>
</dbReference>
<dbReference type="OrthoDB" id="9973389at2759"/>
<dbReference type="SUPFAM" id="SSF55129">
    <property type="entry name" value="Ribosomal protein L30p/L7e"/>
    <property type="match status" value="1"/>
</dbReference>
<accession>A0A0M8ZUL7</accession>
<dbReference type="AlphaFoldDB" id="A0A0M8ZUL7"/>
<dbReference type="FunFam" id="3.30.1390.20:FF:000005">
    <property type="entry name" value="39S ribosomal protein L30, mitochondrial"/>
    <property type="match status" value="1"/>
</dbReference>
<dbReference type="STRING" id="166423.A0A0M8ZUL7"/>
<dbReference type="InterPro" id="IPR036919">
    <property type="entry name" value="Ribo_uL30_ferredoxin-like_sf"/>
</dbReference>
<evidence type="ECO:0000259" key="9">
    <source>
        <dbReference type="Pfam" id="PF00327"/>
    </source>
</evidence>
<proteinExistence type="inferred from homology"/>
<evidence type="ECO:0000256" key="4">
    <source>
        <dbReference type="ARBA" id="ARBA00022980"/>
    </source>
</evidence>
<evidence type="ECO:0000256" key="8">
    <source>
        <dbReference type="ARBA" id="ARBA00035356"/>
    </source>
</evidence>
<dbReference type="GO" id="GO:0006412">
    <property type="term" value="P:translation"/>
    <property type="evidence" value="ECO:0007669"/>
    <property type="project" value="InterPro"/>
</dbReference>
<dbReference type="PANTHER" id="PTHR15892:SF2">
    <property type="entry name" value="LARGE RIBOSOMAL SUBUNIT PROTEIN UL30M"/>
    <property type="match status" value="1"/>
</dbReference>
<keyword evidence="3" id="KW-0809">Transit peptide</keyword>
<evidence type="ECO:0000256" key="1">
    <source>
        <dbReference type="ARBA" id="ARBA00004173"/>
    </source>
</evidence>
<keyword evidence="6" id="KW-0687">Ribonucleoprotein</keyword>
<comment type="subcellular location">
    <subcellularLocation>
        <location evidence="1">Mitochondrion</location>
    </subcellularLocation>
</comment>
<keyword evidence="4 10" id="KW-0689">Ribosomal protein</keyword>
<name>A0A0M8ZUL7_9HYME</name>
<evidence type="ECO:0000313" key="10">
    <source>
        <dbReference type="EMBL" id="KOX71465.1"/>
    </source>
</evidence>
<dbReference type="PANTHER" id="PTHR15892">
    <property type="entry name" value="MITOCHONDRIAL RIBOSOMAL PROTEIN L30"/>
    <property type="match status" value="1"/>
</dbReference>
<dbReference type="Pfam" id="PF00327">
    <property type="entry name" value="Ribosomal_L30"/>
    <property type="match status" value="1"/>
</dbReference>
<organism evidence="10 11">
    <name type="scientific">Melipona quadrifasciata</name>
    <dbReference type="NCBI Taxonomy" id="166423"/>
    <lineage>
        <taxon>Eukaryota</taxon>
        <taxon>Metazoa</taxon>
        <taxon>Ecdysozoa</taxon>
        <taxon>Arthropoda</taxon>
        <taxon>Hexapoda</taxon>
        <taxon>Insecta</taxon>
        <taxon>Pterygota</taxon>
        <taxon>Neoptera</taxon>
        <taxon>Endopterygota</taxon>
        <taxon>Hymenoptera</taxon>
        <taxon>Apocrita</taxon>
        <taxon>Aculeata</taxon>
        <taxon>Apoidea</taxon>
        <taxon>Anthophila</taxon>
        <taxon>Apidae</taxon>
        <taxon>Melipona</taxon>
    </lineage>
</organism>
<gene>
    <name evidence="10" type="ORF">WN51_01739</name>
</gene>
<dbReference type="GO" id="GO:0005743">
    <property type="term" value="C:mitochondrial inner membrane"/>
    <property type="evidence" value="ECO:0007669"/>
    <property type="project" value="UniProtKB-ARBA"/>
</dbReference>
<evidence type="ECO:0000256" key="7">
    <source>
        <dbReference type="ARBA" id="ARBA00035281"/>
    </source>
</evidence>
<keyword evidence="5" id="KW-0496">Mitochondrion</keyword>
<protein>
    <recommendedName>
        <fullName evidence="7">Large ribosomal subunit protein uL30m</fullName>
    </recommendedName>
    <alternativeName>
        <fullName evidence="8">39S ribosomal protein L30, mitochondrial</fullName>
    </alternativeName>
</protein>
<dbReference type="GO" id="GO:0003735">
    <property type="term" value="F:structural constituent of ribosome"/>
    <property type="evidence" value="ECO:0007669"/>
    <property type="project" value="InterPro"/>
</dbReference>
<dbReference type="Proteomes" id="UP000053105">
    <property type="component" value="Unassembled WGS sequence"/>
</dbReference>
<dbReference type="GO" id="GO:0015934">
    <property type="term" value="C:large ribosomal subunit"/>
    <property type="evidence" value="ECO:0007669"/>
    <property type="project" value="InterPro"/>
</dbReference>
<dbReference type="InterPro" id="IPR016082">
    <property type="entry name" value="Ribosomal_uL30_ferredoxin-like"/>
</dbReference>
<evidence type="ECO:0000256" key="5">
    <source>
        <dbReference type="ARBA" id="ARBA00023128"/>
    </source>
</evidence>
<comment type="similarity">
    <text evidence="2">Belongs to the universal ribosomal protein uL30 family.</text>
</comment>